<reference evidence="2 3" key="1">
    <citation type="submission" date="2020-04" db="EMBL/GenBank/DDBJ databases">
        <title>Genome sequencing of novel species.</title>
        <authorList>
            <person name="Heo J."/>
            <person name="Kim S.-J."/>
            <person name="Kim J.-S."/>
            <person name="Hong S.-B."/>
            <person name="Kwon S.-W."/>
        </authorList>
    </citation>
    <scope>NUCLEOTIDE SEQUENCE [LARGE SCALE GENOMIC DNA]</scope>
    <source>
        <strain evidence="2 3">F39-2</strain>
    </source>
</reference>
<dbReference type="KEGG" id="mrob:HH214_04200"/>
<dbReference type="RefSeq" id="WP_169606152.1">
    <property type="nucleotide sequence ID" value="NZ_CP051682.1"/>
</dbReference>
<keyword evidence="3" id="KW-1185">Reference proteome</keyword>
<dbReference type="Gene3D" id="2.60.40.1120">
    <property type="entry name" value="Carboxypeptidase-like, regulatory domain"/>
    <property type="match status" value="1"/>
</dbReference>
<dbReference type="GO" id="GO:0004180">
    <property type="term" value="F:carboxypeptidase activity"/>
    <property type="evidence" value="ECO:0007669"/>
    <property type="project" value="UniProtKB-KW"/>
</dbReference>
<dbReference type="AlphaFoldDB" id="A0A7L5DVK6"/>
<evidence type="ECO:0000256" key="1">
    <source>
        <dbReference type="SAM" id="SignalP"/>
    </source>
</evidence>
<organism evidence="2 3">
    <name type="scientific">Mucilaginibacter robiniae</name>
    <dbReference type="NCBI Taxonomy" id="2728022"/>
    <lineage>
        <taxon>Bacteria</taxon>
        <taxon>Pseudomonadati</taxon>
        <taxon>Bacteroidota</taxon>
        <taxon>Sphingobacteriia</taxon>
        <taxon>Sphingobacteriales</taxon>
        <taxon>Sphingobacteriaceae</taxon>
        <taxon>Mucilaginibacter</taxon>
    </lineage>
</organism>
<evidence type="ECO:0000313" key="3">
    <source>
        <dbReference type="Proteomes" id="UP000503278"/>
    </source>
</evidence>
<dbReference type="Proteomes" id="UP000503278">
    <property type="component" value="Chromosome"/>
</dbReference>
<dbReference type="Pfam" id="PF13715">
    <property type="entry name" value="CarbopepD_reg_2"/>
    <property type="match status" value="1"/>
</dbReference>
<dbReference type="SUPFAM" id="SSF49464">
    <property type="entry name" value="Carboxypeptidase regulatory domain-like"/>
    <property type="match status" value="1"/>
</dbReference>
<evidence type="ECO:0000313" key="2">
    <source>
        <dbReference type="EMBL" id="QJD95135.1"/>
    </source>
</evidence>
<keyword evidence="2" id="KW-0645">Protease</keyword>
<dbReference type="EMBL" id="CP051682">
    <property type="protein sequence ID" value="QJD95135.1"/>
    <property type="molecule type" value="Genomic_DNA"/>
</dbReference>
<gene>
    <name evidence="2" type="ORF">HH214_04200</name>
</gene>
<keyword evidence="2" id="KW-0378">Hydrolase</keyword>
<accession>A0A7L5DVK6</accession>
<sequence>MYKSILFFLALLPLFCQAQLTVSGKIINAADKQPVAKASIFLSNTTVGTTSADNGNYSMVNVKPGQYTLVVSAVGYETYNYNLAANANVTALNIELKPTSIELKDVVIKPDKEWEQNYAAFKNELFGPSPAAQECKILNPEMLDLTYDKVHNRLLAKSYDYLEIENRALGYKLHYKLEDFERDYRDNSYYHQWSVLFEDLKGSKSQQRRWNKNRINAYLGSSEHYYRSVLNHQTEKEGFKTLRLIRKDNPKRPTDSLIKAKMHHFMLVQSAHKVHGKIVANDSLTYWANQSAIPKIVQYLITTPQHTDSLLHRTDVTGLYALSFKDCLYVLYTKKHNTTTMSNLPMNAPDNLTSIVTLTDPYLFFDTNGVVANLHGFVYEGDWAARRVADLLPVDYEPPVKKP</sequence>
<name>A0A7L5DVK6_9SPHI</name>
<proteinExistence type="predicted"/>
<feature type="chain" id="PRO_5029541121" evidence="1">
    <location>
        <begin position="19"/>
        <end position="403"/>
    </location>
</feature>
<keyword evidence="2" id="KW-0121">Carboxypeptidase</keyword>
<keyword evidence="1" id="KW-0732">Signal</keyword>
<dbReference type="InterPro" id="IPR008969">
    <property type="entry name" value="CarboxyPept-like_regulatory"/>
</dbReference>
<protein>
    <submittedName>
        <fullName evidence="2">Carboxypeptidase-like regulatory domain-containing protein</fullName>
    </submittedName>
</protein>
<feature type="signal peptide" evidence="1">
    <location>
        <begin position="1"/>
        <end position="18"/>
    </location>
</feature>